<name>A0A3L6PPM2_PANMI</name>
<protein>
    <submittedName>
        <fullName evidence="2">Uncharacterized protein</fullName>
    </submittedName>
</protein>
<feature type="compositionally biased region" description="Low complexity" evidence="1">
    <location>
        <begin position="130"/>
        <end position="167"/>
    </location>
</feature>
<organism evidence="2 3">
    <name type="scientific">Panicum miliaceum</name>
    <name type="common">Proso millet</name>
    <name type="synonym">Broomcorn millet</name>
    <dbReference type="NCBI Taxonomy" id="4540"/>
    <lineage>
        <taxon>Eukaryota</taxon>
        <taxon>Viridiplantae</taxon>
        <taxon>Streptophyta</taxon>
        <taxon>Embryophyta</taxon>
        <taxon>Tracheophyta</taxon>
        <taxon>Spermatophyta</taxon>
        <taxon>Magnoliopsida</taxon>
        <taxon>Liliopsida</taxon>
        <taxon>Poales</taxon>
        <taxon>Poaceae</taxon>
        <taxon>PACMAD clade</taxon>
        <taxon>Panicoideae</taxon>
        <taxon>Panicodae</taxon>
        <taxon>Paniceae</taxon>
        <taxon>Panicinae</taxon>
        <taxon>Panicum</taxon>
        <taxon>Panicum sect. Panicum</taxon>
    </lineage>
</organism>
<dbReference type="Proteomes" id="UP000275267">
    <property type="component" value="Unassembled WGS sequence"/>
</dbReference>
<reference evidence="3" key="1">
    <citation type="journal article" date="2019" name="Nat. Commun.">
        <title>The genome of broomcorn millet.</title>
        <authorList>
            <person name="Zou C."/>
            <person name="Miki D."/>
            <person name="Li D."/>
            <person name="Tang Q."/>
            <person name="Xiao L."/>
            <person name="Rajput S."/>
            <person name="Deng P."/>
            <person name="Jia W."/>
            <person name="Huang R."/>
            <person name="Zhang M."/>
            <person name="Sun Y."/>
            <person name="Hu J."/>
            <person name="Fu X."/>
            <person name="Schnable P.S."/>
            <person name="Li F."/>
            <person name="Zhang H."/>
            <person name="Feng B."/>
            <person name="Zhu X."/>
            <person name="Liu R."/>
            <person name="Schnable J.C."/>
            <person name="Zhu J.-K."/>
            <person name="Zhang H."/>
        </authorList>
    </citation>
    <scope>NUCLEOTIDE SEQUENCE [LARGE SCALE GENOMIC DNA]</scope>
</reference>
<proteinExistence type="predicted"/>
<comment type="caution">
    <text evidence="2">The sequence shown here is derived from an EMBL/GenBank/DDBJ whole genome shotgun (WGS) entry which is preliminary data.</text>
</comment>
<evidence type="ECO:0000256" key="1">
    <source>
        <dbReference type="SAM" id="MobiDB-lite"/>
    </source>
</evidence>
<evidence type="ECO:0000313" key="2">
    <source>
        <dbReference type="EMBL" id="RLM60612.1"/>
    </source>
</evidence>
<evidence type="ECO:0000313" key="3">
    <source>
        <dbReference type="Proteomes" id="UP000275267"/>
    </source>
</evidence>
<dbReference type="AlphaFoldDB" id="A0A3L6PPM2"/>
<feature type="region of interest" description="Disordered" evidence="1">
    <location>
        <begin position="70"/>
        <end position="170"/>
    </location>
</feature>
<sequence>MFPWWSSLRRSCCVGSAFLVLLPCSSIRVSLRCLCPRAAVPLPLAHSRYARLRRSPPVAGLARQTRAAGLVPPPALRPGSSLAAGQAAAVAPRPRPALHPGSSLVAGRPGGGRRSLPTSRPASLLPLRRSSPTAGPALPLPALHPGSSLAASPTTTVAPRPRPALTTGRSDLRFTPARCLLRNFL</sequence>
<dbReference type="EMBL" id="PQIB02000016">
    <property type="protein sequence ID" value="RLM60612.1"/>
    <property type="molecule type" value="Genomic_DNA"/>
</dbReference>
<accession>A0A3L6PPM2</accession>
<feature type="compositionally biased region" description="Low complexity" evidence="1">
    <location>
        <begin position="78"/>
        <end position="92"/>
    </location>
</feature>
<keyword evidence="3" id="KW-1185">Reference proteome</keyword>
<gene>
    <name evidence="2" type="ORF">C2845_PM14G03310</name>
</gene>